<evidence type="ECO:0000313" key="2">
    <source>
        <dbReference type="EMBL" id="GEB47420.1"/>
    </source>
</evidence>
<sequence>MEEDRERGSVGEPLARERSGEASRSVGDGRGTIGGCRARSLPGPGIDARPGWNASEAAGLPLDE</sequence>
<protein>
    <submittedName>
        <fullName evidence="2">Uncharacterized protein</fullName>
    </submittedName>
</protein>
<dbReference type="AlphaFoldDB" id="A0A4Y3QTS0"/>
<reference evidence="2 3" key="1">
    <citation type="submission" date="2019-06" db="EMBL/GenBank/DDBJ databases">
        <title>Whole genome shotgun sequence of Microbacterium testaceum NBRC 12675.</title>
        <authorList>
            <person name="Hosoyama A."/>
            <person name="Uohara A."/>
            <person name="Ohji S."/>
            <person name="Ichikawa N."/>
        </authorList>
    </citation>
    <scope>NUCLEOTIDE SEQUENCE [LARGE SCALE GENOMIC DNA]</scope>
    <source>
        <strain evidence="2 3">NBRC 12675</strain>
    </source>
</reference>
<gene>
    <name evidence="2" type="ORF">MTE01_33650</name>
</gene>
<evidence type="ECO:0000256" key="1">
    <source>
        <dbReference type="SAM" id="MobiDB-lite"/>
    </source>
</evidence>
<accession>A0A4Y3QTS0</accession>
<name>A0A4Y3QTS0_MICTE</name>
<proteinExistence type="predicted"/>
<comment type="caution">
    <text evidence="2">The sequence shown here is derived from an EMBL/GenBank/DDBJ whole genome shotgun (WGS) entry which is preliminary data.</text>
</comment>
<organism evidence="2 3">
    <name type="scientific">Microbacterium testaceum</name>
    <name type="common">Aureobacterium testaceum</name>
    <name type="synonym">Brevibacterium testaceum</name>
    <dbReference type="NCBI Taxonomy" id="2033"/>
    <lineage>
        <taxon>Bacteria</taxon>
        <taxon>Bacillati</taxon>
        <taxon>Actinomycetota</taxon>
        <taxon>Actinomycetes</taxon>
        <taxon>Micrococcales</taxon>
        <taxon>Microbacteriaceae</taxon>
        <taxon>Microbacterium</taxon>
    </lineage>
</organism>
<dbReference type="EMBL" id="BJML01000020">
    <property type="protein sequence ID" value="GEB47420.1"/>
    <property type="molecule type" value="Genomic_DNA"/>
</dbReference>
<evidence type="ECO:0000313" key="3">
    <source>
        <dbReference type="Proteomes" id="UP000319525"/>
    </source>
</evidence>
<feature type="compositionally biased region" description="Basic and acidic residues" evidence="1">
    <location>
        <begin position="1"/>
        <end position="21"/>
    </location>
</feature>
<feature type="region of interest" description="Disordered" evidence="1">
    <location>
        <begin position="1"/>
        <end position="64"/>
    </location>
</feature>
<dbReference type="Proteomes" id="UP000319525">
    <property type="component" value="Unassembled WGS sequence"/>
</dbReference>